<dbReference type="PANTHER" id="PTHR34385">
    <property type="entry name" value="D-ALANYL-D-ALANINE CARBOXYPEPTIDASE"/>
    <property type="match status" value="1"/>
</dbReference>
<feature type="domain" description="SH3b" evidence="3">
    <location>
        <begin position="341"/>
        <end position="402"/>
    </location>
</feature>
<dbReference type="InterPro" id="IPR009045">
    <property type="entry name" value="Zn_M74/Hedgehog-like"/>
</dbReference>
<feature type="compositionally biased region" description="Low complexity" evidence="1">
    <location>
        <begin position="328"/>
        <end position="340"/>
    </location>
</feature>
<dbReference type="SMART" id="SM00287">
    <property type="entry name" value="SH3b"/>
    <property type="match status" value="2"/>
</dbReference>
<dbReference type="KEGG" id="gcr:GcLGCM259_1119"/>
<dbReference type="SUPFAM" id="SSF50044">
    <property type="entry name" value="SH3-domain"/>
    <property type="match status" value="2"/>
</dbReference>
<dbReference type="Gene3D" id="3.30.1380.10">
    <property type="match status" value="1"/>
</dbReference>
<evidence type="ECO:0000259" key="3">
    <source>
        <dbReference type="PROSITE" id="PS51781"/>
    </source>
</evidence>
<protein>
    <recommendedName>
        <fullName evidence="3">SH3b domain-containing protein</fullName>
    </recommendedName>
</protein>
<sequence>MTKKGTTRLALATVFTASLVATSLAPATAFEPAAPAQVQSQGITTAAAPSTDVASFVPTARKLQRGASRIDVFVSKSYPLSPARYVPKTKTVRGTSIRLRPEAADAYLKMKTAAKKSGVNIALVSGYRSYDRQAQLFRQYTQQYGSKYAQRISAKPGTSEHQTGLAVDVGNTNHQCGLQACFESTKVGRWMAKNAHKYGFILRYPKGYESVTGYAYEPWHFRYVGTSLAKSYTQSGAKTLEHYYGVAKAKPKAEKPKTQAPKGASSAKTKANLNLRSGVSTKHKVLLTIPKGKKVSLTGKTSKGWYQVKYSSKTGWVSGTYLGSFSGSKPKTQTSPSKPKSSVKTKKTTANLNLRTKAGTGHKVLLTIPKGKKVSLTGKTSKGWYQVKYSSKTGWVSGKYLR</sequence>
<dbReference type="InterPro" id="IPR003646">
    <property type="entry name" value="SH3-like_bac-type"/>
</dbReference>
<dbReference type="RefSeq" id="WP_138926015.1">
    <property type="nucleotide sequence ID" value="NZ_CP034412.1"/>
</dbReference>
<feature type="signal peptide" evidence="2">
    <location>
        <begin position="1"/>
        <end position="29"/>
    </location>
</feature>
<feature type="region of interest" description="Disordered" evidence="1">
    <location>
        <begin position="327"/>
        <end position="347"/>
    </location>
</feature>
<dbReference type="InterPro" id="IPR036028">
    <property type="entry name" value="SH3-like_dom_sf"/>
</dbReference>
<gene>
    <name evidence="4" type="ORF">GcLGCM259_1119</name>
</gene>
<dbReference type="InterPro" id="IPR052179">
    <property type="entry name" value="DD-CPase-like"/>
</dbReference>
<evidence type="ECO:0000313" key="4">
    <source>
        <dbReference type="EMBL" id="QCY46863.1"/>
    </source>
</evidence>
<dbReference type="GO" id="GO:0008233">
    <property type="term" value="F:peptidase activity"/>
    <property type="evidence" value="ECO:0007669"/>
    <property type="project" value="InterPro"/>
</dbReference>
<keyword evidence="5" id="KW-1185">Reference proteome</keyword>
<dbReference type="GO" id="GO:0006508">
    <property type="term" value="P:proteolysis"/>
    <property type="evidence" value="ECO:0007669"/>
    <property type="project" value="InterPro"/>
</dbReference>
<feature type="region of interest" description="Disordered" evidence="1">
    <location>
        <begin position="250"/>
        <end position="272"/>
    </location>
</feature>
<dbReference type="AlphaFoldDB" id="A0A5B7WUX3"/>
<evidence type="ECO:0000256" key="2">
    <source>
        <dbReference type="SAM" id="SignalP"/>
    </source>
</evidence>
<dbReference type="PROSITE" id="PS51781">
    <property type="entry name" value="SH3B"/>
    <property type="match status" value="2"/>
</dbReference>
<evidence type="ECO:0000313" key="5">
    <source>
        <dbReference type="Proteomes" id="UP000307000"/>
    </source>
</evidence>
<dbReference type="Proteomes" id="UP000307000">
    <property type="component" value="Chromosome"/>
</dbReference>
<reference evidence="4 5" key="1">
    <citation type="submission" date="2018-12" db="EMBL/GenBank/DDBJ databases">
        <title>Complete Genome Sequence of Glutamicibacter creatinolyticus strain LGCM259,isolated from an abscess of a 12-year-old mare in Italy.</title>
        <authorList>
            <person name="Santos R.G."/>
            <person name="Silva A.L."/>
            <person name="Seyffert N."/>
            <person name="Castro T.L.P."/>
            <person name="Attili A.R."/>
            <person name="Rifici C."/>
            <person name="Mazzullo G."/>
            <person name="Brenig B."/>
            <person name="Venanzi F."/>
            <person name="Azevedo V."/>
        </authorList>
    </citation>
    <scope>NUCLEOTIDE SEQUENCE [LARGE SCALE GENOMIC DNA]</scope>
    <source>
        <strain evidence="4 5">LGCM 259</strain>
    </source>
</reference>
<dbReference type="InterPro" id="IPR058193">
    <property type="entry name" value="VanY/YodJ_core_dom"/>
</dbReference>
<name>A0A5B7WUX3_9MICC</name>
<organism evidence="4 5">
    <name type="scientific">Glutamicibacter creatinolyticus</name>
    <dbReference type="NCBI Taxonomy" id="162496"/>
    <lineage>
        <taxon>Bacteria</taxon>
        <taxon>Bacillati</taxon>
        <taxon>Actinomycetota</taxon>
        <taxon>Actinomycetes</taxon>
        <taxon>Micrococcales</taxon>
        <taxon>Micrococcaceae</taxon>
        <taxon>Glutamicibacter</taxon>
    </lineage>
</organism>
<dbReference type="Gene3D" id="2.30.30.40">
    <property type="entry name" value="SH3 Domains"/>
    <property type="match status" value="2"/>
</dbReference>
<proteinExistence type="predicted"/>
<keyword evidence="2" id="KW-0732">Signal</keyword>
<dbReference type="Pfam" id="PF02557">
    <property type="entry name" value="VanY"/>
    <property type="match status" value="1"/>
</dbReference>
<dbReference type="PANTHER" id="PTHR34385:SF1">
    <property type="entry name" value="PEPTIDOGLYCAN L-ALANYL-D-GLUTAMATE ENDOPEPTIDASE CWLK"/>
    <property type="match status" value="1"/>
</dbReference>
<dbReference type="CDD" id="cd14852">
    <property type="entry name" value="LD-carboxypeptidase"/>
    <property type="match status" value="1"/>
</dbReference>
<dbReference type="Pfam" id="PF08239">
    <property type="entry name" value="SH3_3"/>
    <property type="match status" value="2"/>
</dbReference>
<evidence type="ECO:0000256" key="1">
    <source>
        <dbReference type="SAM" id="MobiDB-lite"/>
    </source>
</evidence>
<feature type="domain" description="SH3b" evidence="3">
    <location>
        <begin position="260"/>
        <end position="326"/>
    </location>
</feature>
<dbReference type="InterPro" id="IPR003709">
    <property type="entry name" value="VanY-like_core_dom"/>
</dbReference>
<dbReference type="EMBL" id="CP034412">
    <property type="protein sequence ID" value="QCY46863.1"/>
    <property type="molecule type" value="Genomic_DNA"/>
</dbReference>
<feature type="chain" id="PRO_5022686375" description="SH3b domain-containing protein" evidence="2">
    <location>
        <begin position="30"/>
        <end position="402"/>
    </location>
</feature>
<accession>A0A5B7WUX3</accession>
<dbReference type="SUPFAM" id="SSF55166">
    <property type="entry name" value="Hedgehog/DD-peptidase"/>
    <property type="match status" value="1"/>
</dbReference>